<dbReference type="InterPro" id="IPR015590">
    <property type="entry name" value="Aldehyde_DH_dom"/>
</dbReference>
<evidence type="ECO:0000313" key="6">
    <source>
        <dbReference type="Proteomes" id="UP001560267"/>
    </source>
</evidence>
<evidence type="ECO:0000313" key="5">
    <source>
        <dbReference type="EMBL" id="MEX6429276.1"/>
    </source>
</evidence>
<gene>
    <name evidence="5" type="ORF">AB6A68_05420</name>
</gene>
<dbReference type="SUPFAM" id="SSF53720">
    <property type="entry name" value="ALDH-like"/>
    <property type="match status" value="1"/>
</dbReference>
<dbReference type="GO" id="GO:0016491">
    <property type="term" value="F:oxidoreductase activity"/>
    <property type="evidence" value="ECO:0007669"/>
    <property type="project" value="UniProtKB-KW"/>
</dbReference>
<dbReference type="EMBL" id="JBFSHR010000013">
    <property type="protein sequence ID" value="MEX6429276.1"/>
    <property type="molecule type" value="Genomic_DNA"/>
</dbReference>
<sequence length="489" mass="51941">MTINAEEARVIAGVPTGLWIGGEWRHARTGKEFEVEDPATGEVIASVADAGPEDAIDALDAAAHAQASWAATAPRYRAEILRSAFEKIMAQQDDLALLMTLEMGKPVAESKGEVAYAAEFFRWFAEEAVRIKGEYYRSPDGLTKVLTSRSPVGPSYLITPWNFPLAMGTRKIGPALAAGCTVILKPAEQTPLCSLALGSILAEAGLPAGVLNIVTTSQPGEVTDRLIEDSRLRKLSFTGSTEVGKLLMHKSSTNLLRLSMELGGNAPLIVFSDADLDKAIPGAIFAKMRNGGEACTSANRILVHRELADVFSERLAEELANMKVARGTTPGAQVGPLIDQDALSKVSGLLADATAAGAKVLTGGSRVGDHGYFYAPTVIAGVPRSARIFREEIFGPVAPIYTFDDDDEAYAAANDTNYGLVSYIFTESFRRVHQAIDALQSGMVGVNQGLVSNAAAPFGGVKHSGFGREGGFEGIDEYLDVKYAALNLS</sequence>
<dbReference type="PANTHER" id="PTHR43353:SF5">
    <property type="entry name" value="SUCCINATE-SEMIALDEHYDE DEHYDROGENASE, MITOCHONDRIAL"/>
    <property type="match status" value="1"/>
</dbReference>
<dbReference type="InterPro" id="IPR029510">
    <property type="entry name" value="Ald_DH_CS_GLU"/>
</dbReference>
<feature type="active site" evidence="2">
    <location>
        <position position="261"/>
    </location>
</feature>
<feature type="domain" description="Aldehyde dehydrogenase" evidence="4">
    <location>
        <begin position="24"/>
        <end position="483"/>
    </location>
</feature>
<dbReference type="CDD" id="cd07103">
    <property type="entry name" value="ALDH_F5_SSADH_GabD"/>
    <property type="match status" value="1"/>
</dbReference>
<dbReference type="EC" id="1.2.1.-" evidence="5"/>
<evidence type="ECO:0000259" key="4">
    <source>
        <dbReference type="Pfam" id="PF00171"/>
    </source>
</evidence>
<reference evidence="5 6" key="1">
    <citation type="submission" date="2024-07" db="EMBL/GenBank/DDBJ databases">
        <title>Draft Genome Sequence of Ferrimicrobium acidiphilum Strain YE2023, Isolated from a Pulp of Bioleach Reactor.</title>
        <authorList>
            <person name="Elkina Y.A."/>
            <person name="Bulaeva A.G."/>
            <person name="Beletsky A.V."/>
            <person name="Mardanov A.V."/>
        </authorList>
    </citation>
    <scope>NUCLEOTIDE SEQUENCE [LARGE SCALE GENOMIC DNA]</scope>
    <source>
        <strain evidence="5 6">YE2023</strain>
    </source>
</reference>
<dbReference type="PANTHER" id="PTHR43353">
    <property type="entry name" value="SUCCINATE-SEMIALDEHYDE DEHYDROGENASE, MITOCHONDRIAL"/>
    <property type="match status" value="1"/>
</dbReference>
<proteinExistence type="inferred from homology"/>
<dbReference type="InterPro" id="IPR016163">
    <property type="entry name" value="Ald_DH_C"/>
</dbReference>
<dbReference type="Proteomes" id="UP001560267">
    <property type="component" value="Unassembled WGS sequence"/>
</dbReference>
<dbReference type="InterPro" id="IPR050740">
    <property type="entry name" value="Aldehyde_DH_Superfamily"/>
</dbReference>
<evidence type="ECO:0000256" key="2">
    <source>
        <dbReference type="PROSITE-ProRule" id="PRU10007"/>
    </source>
</evidence>
<comment type="caution">
    <text evidence="5">The sequence shown here is derived from an EMBL/GenBank/DDBJ whole genome shotgun (WGS) entry which is preliminary data.</text>
</comment>
<comment type="similarity">
    <text evidence="3">Belongs to the aldehyde dehydrogenase family.</text>
</comment>
<dbReference type="InterPro" id="IPR016162">
    <property type="entry name" value="Ald_DH_N"/>
</dbReference>
<keyword evidence="6" id="KW-1185">Reference proteome</keyword>
<accession>A0ABV3Y129</accession>
<dbReference type="Gene3D" id="3.40.605.10">
    <property type="entry name" value="Aldehyde Dehydrogenase, Chain A, domain 1"/>
    <property type="match status" value="1"/>
</dbReference>
<dbReference type="Gene3D" id="3.40.309.10">
    <property type="entry name" value="Aldehyde Dehydrogenase, Chain A, domain 2"/>
    <property type="match status" value="1"/>
</dbReference>
<evidence type="ECO:0000256" key="1">
    <source>
        <dbReference type="ARBA" id="ARBA00023002"/>
    </source>
</evidence>
<evidence type="ECO:0000256" key="3">
    <source>
        <dbReference type="RuleBase" id="RU003345"/>
    </source>
</evidence>
<dbReference type="Pfam" id="PF00171">
    <property type="entry name" value="Aldedh"/>
    <property type="match status" value="1"/>
</dbReference>
<dbReference type="RefSeq" id="WP_298382066.1">
    <property type="nucleotide sequence ID" value="NZ_JBFSHR010000013.1"/>
</dbReference>
<keyword evidence="1 3" id="KW-0560">Oxidoreductase</keyword>
<organism evidence="5 6">
    <name type="scientific">Ferrimicrobium acidiphilum</name>
    <dbReference type="NCBI Taxonomy" id="121039"/>
    <lineage>
        <taxon>Bacteria</taxon>
        <taxon>Bacillati</taxon>
        <taxon>Actinomycetota</taxon>
        <taxon>Acidimicrobiia</taxon>
        <taxon>Acidimicrobiales</taxon>
        <taxon>Acidimicrobiaceae</taxon>
        <taxon>Ferrimicrobium</taxon>
    </lineage>
</organism>
<dbReference type="PROSITE" id="PS00687">
    <property type="entry name" value="ALDEHYDE_DEHYDR_GLU"/>
    <property type="match status" value="1"/>
</dbReference>
<dbReference type="InterPro" id="IPR016161">
    <property type="entry name" value="Ald_DH/histidinol_DH"/>
</dbReference>
<name>A0ABV3Y129_9ACTN</name>
<protein>
    <submittedName>
        <fullName evidence="5">NAD-dependent succinate-semialdehyde dehydrogenase</fullName>
        <ecNumber evidence="5">1.2.1.-</ecNumber>
    </submittedName>
</protein>